<dbReference type="RefSeq" id="WP_133264344.1">
    <property type="nucleotide sequence ID" value="NZ_JAGYGP010000001.1"/>
</dbReference>
<evidence type="ECO:0000259" key="8">
    <source>
        <dbReference type="Pfam" id="PF00482"/>
    </source>
</evidence>
<comment type="similarity">
    <text evidence="2">Belongs to the GSP F family.</text>
</comment>
<feature type="transmembrane region" description="Helical" evidence="7">
    <location>
        <begin position="125"/>
        <end position="145"/>
    </location>
</feature>
<comment type="subcellular location">
    <subcellularLocation>
        <location evidence="1">Cell membrane</location>
        <topology evidence="1">Multi-pass membrane protein</topology>
    </subcellularLocation>
</comment>
<keyword evidence="5 7" id="KW-1133">Transmembrane helix</keyword>
<dbReference type="InterPro" id="IPR042094">
    <property type="entry name" value="T2SS_GspF_sf"/>
</dbReference>
<evidence type="ECO:0000256" key="6">
    <source>
        <dbReference type="ARBA" id="ARBA00023136"/>
    </source>
</evidence>
<evidence type="ECO:0000256" key="4">
    <source>
        <dbReference type="ARBA" id="ARBA00022692"/>
    </source>
</evidence>
<dbReference type="GO" id="GO:0005886">
    <property type="term" value="C:plasma membrane"/>
    <property type="evidence" value="ECO:0007669"/>
    <property type="project" value="UniProtKB-SubCell"/>
</dbReference>
<feature type="domain" description="Type II secretion system protein GspF" evidence="8">
    <location>
        <begin position="28"/>
        <end position="146"/>
    </location>
</feature>
<dbReference type="PANTHER" id="PTHR30012">
    <property type="entry name" value="GENERAL SECRETION PATHWAY PROTEIN"/>
    <property type="match status" value="1"/>
</dbReference>
<evidence type="ECO:0000256" key="7">
    <source>
        <dbReference type="SAM" id="Phobius"/>
    </source>
</evidence>
<protein>
    <recommendedName>
        <fullName evidence="8">Type II secretion system protein GspF domain-containing protein</fullName>
    </recommendedName>
</protein>
<dbReference type="Gene3D" id="1.20.81.30">
    <property type="entry name" value="Type II secretion system (T2SS), domain F"/>
    <property type="match status" value="2"/>
</dbReference>
<dbReference type="AlphaFoldDB" id="A0A4V3A2D1"/>
<evidence type="ECO:0000313" key="9">
    <source>
        <dbReference type="EMBL" id="TDG67928.1"/>
    </source>
</evidence>
<keyword evidence="10" id="KW-1185">Reference proteome</keyword>
<keyword evidence="3" id="KW-1003">Cell membrane</keyword>
<dbReference type="PANTHER" id="PTHR30012:SF0">
    <property type="entry name" value="TYPE II SECRETION SYSTEM PROTEIN F-RELATED"/>
    <property type="match status" value="1"/>
</dbReference>
<dbReference type="Proteomes" id="UP000295681">
    <property type="component" value="Unassembled WGS sequence"/>
</dbReference>
<evidence type="ECO:0000256" key="3">
    <source>
        <dbReference type="ARBA" id="ARBA00022475"/>
    </source>
</evidence>
<feature type="domain" description="Type II secretion system protein GspF" evidence="8">
    <location>
        <begin position="214"/>
        <end position="335"/>
    </location>
</feature>
<name>A0A4V3A2D1_9LACO</name>
<keyword evidence="4 7" id="KW-0812">Transmembrane</keyword>
<comment type="caution">
    <text evidence="9">The sequence shown here is derived from an EMBL/GenBank/DDBJ whole genome shotgun (WGS) entry which is preliminary data.</text>
</comment>
<dbReference type="EMBL" id="PUFI01000014">
    <property type="protein sequence ID" value="TDG67928.1"/>
    <property type="molecule type" value="Genomic_DNA"/>
</dbReference>
<evidence type="ECO:0000256" key="5">
    <source>
        <dbReference type="ARBA" id="ARBA00022989"/>
    </source>
</evidence>
<evidence type="ECO:0000256" key="1">
    <source>
        <dbReference type="ARBA" id="ARBA00004651"/>
    </source>
</evidence>
<reference evidence="9 10" key="1">
    <citation type="journal article" date="2019" name="Appl. Microbiol. Biotechnol.">
        <title>Uncovering carbohydrate metabolism through a genotype-phenotype association study of 56 lactic acid bacteria genomes.</title>
        <authorList>
            <person name="Buron-Moles G."/>
            <person name="Chailyan A."/>
            <person name="Dolejs I."/>
            <person name="Forster J."/>
            <person name="Miks M.H."/>
        </authorList>
    </citation>
    <scope>NUCLEOTIDE SEQUENCE [LARGE SCALE GENOMIC DNA]</scope>
    <source>
        <strain evidence="9 10">ATCC 700006</strain>
    </source>
</reference>
<keyword evidence="6 7" id="KW-0472">Membrane</keyword>
<dbReference type="InterPro" id="IPR003004">
    <property type="entry name" value="GspF/PilC"/>
</dbReference>
<organism evidence="9 10">
    <name type="scientific">Leuconostoc fallax</name>
    <dbReference type="NCBI Taxonomy" id="1251"/>
    <lineage>
        <taxon>Bacteria</taxon>
        <taxon>Bacillati</taxon>
        <taxon>Bacillota</taxon>
        <taxon>Bacilli</taxon>
        <taxon>Lactobacillales</taxon>
        <taxon>Lactobacillaceae</taxon>
        <taxon>Leuconostoc</taxon>
    </lineage>
</organism>
<dbReference type="Pfam" id="PF00482">
    <property type="entry name" value="T2SSF"/>
    <property type="match status" value="2"/>
</dbReference>
<proteinExistence type="inferred from homology"/>
<dbReference type="InterPro" id="IPR018076">
    <property type="entry name" value="T2SS_GspF_dom"/>
</dbReference>
<evidence type="ECO:0000256" key="2">
    <source>
        <dbReference type="ARBA" id="ARBA00005745"/>
    </source>
</evidence>
<gene>
    <name evidence="9" type="ORF">C5L23_000234</name>
</gene>
<accession>A0A4V3A2D1</accession>
<feature type="transmembrane region" description="Helical" evidence="7">
    <location>
        <begin position="309"/>
        <end position="334"/>
    </location>
</feature>
<dbReference type="STRING" id="907931.GCA_000165675_01320"/>
<sequence>MQPINKGKLVKKLGRSTERFNTKEQVLFFQELGELLKSGYSINQSLDILALAHQNWQTRLQEMNLKLVNGQTLPDVLAKVVKSNILLQLRLAHQHGDLIDTLIVMGDNLEQFQVQQNKIRQILRYPAILLLILGAMAAGLRLFLYPLLAQWQTTPTSHVDNHIRVSIYIILMVSVIAIVAFYWHKLDRIQRLLYLTRLPVIGRMTQTIVTCQVAQQLALLMKSGLSLPEIIDAMASEKTLDDGVLLAQQAKKKLDKGLAVERYILETSYLNSALAGYFIRGHEPKTLAHYLDYFAKTQFKKFIQQTDRLIGLLQPLFFAIVGIAIVGMYISMLLPMYKTIGELY</sequence>
<evidence type="ECO:0000313" key="10">
    <source>
        <dbReference type="Proteomes" id="UP000295681"/>
    </source>
</evidence>
<feature type="transmembrane region" description="Helical" evidence="7">
    <location>
        <begin position="165"/>
        <end position="183"/>
    </location>
</feature>